<keyword evidence="4" id="KW-1185">Reference proteome</keyword>
<dbReference type="InterPro" id="IPR001245">
    <property type="entry name" value="Ser-Thr/Tyr_kinase_cat_dom"/>
</dbReference>
<dbReference type="InterPro" id="IPR011009">
    <property type="entry name" value="Kinase-like_dom_sf"/>
</dbReference>
<dbReference type="Pfam" id="PF07714">
    <property type="entry name" value="PK_Tyr_Ser-Thr"/>
    <property type="match status" value="1"/>
</dbReference>
<proteinExistence type="predicted"/>
<dbReference type="Proteomes" id="UP001146351">
    <property type="component" value="Unassembled WGS sequence"/>
</dbReference>
<sequence length="334" mass="37779">MSRQDKHCTEVNFEHYKELLATSQSPSREVPSSKQPHQPDVPTQMSRSFNSKKREASPQSGNARKIVRGGAKRFGLPQVCEEGTSRQLIVREESPWDTYRRTLRCTLAGDVFIAARRSRPSQAVAIREYTKEDVAKMRRLYDILDHDNVLTARECFVNEGCMYALVNDPPLTLEQLVGCRSLYPTETELASMVWQVLSGLCYLSDTGLEHQSLICRNILLGLDGVIKIASLEMCVECPPGQAQKVYIKKLASITMEVMQKYVKDDGMVGVDDVERWPVDSDAFEFLSTLSTTESIESLKEQPLVRKKGRLVGQLVLLARSVLVSARMFYSYEQE</sequence>
<reference evidence="3" key="2">
    <citation type="journal article" date="2023" name="IMA Fungus">
        <title>Comparative genomic study of the Penicillium genus elucidates a diverse pangenome and 15 lateral gene transfer events.</title>
        <authorList>
            <person name="Petersen C."/>
            <person name="Sorensen T."/>
            <person name="Nielsen M.R."/>
            <person name="Sondergaard T.E."/>
            <person name="Sorensen J.L."/>
            <person name="Fitzpatrick D.A."/>
            <person name="Frisvad J.C."/>
            <person name="Nielsen K.L."/>
        </authorList>
    </citation>
    <scope>NUCLEOTIDE SEQUENCE</scope>
    <source>
        <strain evidence="3">IBT 21917</strain>
    </source>
</reference>
<reference evidence="3" key="1">
    <citation type="submission" date="2022-11" db="EMBL/GenBank/DDBJ databases">
        <authorList>
            <person name="Petersen C."/>
        </authorList>
    </citation>
    <scope>NUCLEOTIDE SEQUENCE</scope>
    <source>
        <strain evidence="3">IBT 21917</strain>
    </source>
</reference>
<organism evidence="3 4">
    <name type="scientific">Penicillium capsulatum</name>
    <dbReference type="NCBI Taxonomy" id="69766"/>
    <lineage>
        <taxon>Eukaryota</taxon>
        <taxon>Fungi</taxon>
        <taxon>Dikarya</taxon>
        <taxon>Ascomycota</taxon>
        <taxon>Pezizomycotina</taxon>
        <taxon>Eurotiomycetes</taxon>
        <taxon>Eurotiomycetidae</taxon>
        <taxon>Eurotiales</taxon>
        <taxon>Aspergillaceae</taxon>
        <taxon>Penicillium</taxon>
    </lineage>
</organism>
<dbReference type="EMBL" id="JAPQKO010000007">
    <property type="protein sequence ID" value="KAJ5152434.1"/>
    <property type="molecule type" value="Genomic_DNA"/>
</dbReference>
<dbReference type="AlphaFoldDB" id="A0A9W9HPA8"/>
<gene>
    <name evidence="3" type="ORF">N7492_009714</name>
</gene>
<evidence type="ECO:0000313" key="4">
    <source>
        <dbReference type="Proteomes" id="UP001146351"/>
    </source>
</evidence>
<feature type="region of interest" description="Disordered" evidence="1">
    <location>
        <begin position="19"/>
        <end position="68"/>
    </location>
</feature>
<feature type="domain" description="Protein kinase" evidence="2">
    <location>
        <begin position="74"/>
        <end position="334"/>
    </location>
</feature>
<dbReference type="GO" id="GO:0005524">
    <property type="term" value="F:ATP binding"/>
    <property type="evidence" value="ECO:0007669"/>
    <property type="project" value="InterPro"/>
</dbReference>
<evidence type="ECO:0000256" key="1">
    <source>
        <dbReference type="SAM" id="MobiDB-lite"/>
    </source>
</evidence>
<dbReference type="OrthoDB" id="4062651at2759"/>
<dbReference type="PROSITE" id="PS50011">
    <property type="entry name" value="PROTEIN_KINASE_DOM"/>
    <property type="match status" value="1"/>
</dbReference>
<dbReference type="InterPro" id="IPR000719">
    <property type="entry name" value="Prot_kinase_dom"/>
</dbReference>
<dbReference type="Gene3D" id="1.10.510.10">
    <property type="entry name" value="Transferase(Phosphotransferase) domain 1"/>
    <property type="match status" value="1"/>
</dbReference>
<dbReference type="SUPFAM" id="SSF56112">
    <property type="entry name" value="Protein kinase-like (PK-like)"/>
    <property type="match status" value="1"/>
</dbReference>
<evidence type="ECO:0000313" key="3">
    <source>
        <dbReference type="EMBL" id="KAJ5152434.1"/>
    </source>
</evidence>
<evidence type="ECO:0000259" key="2">
    <source>
        <dbReference type="PROSITE" id="PS50011"/>
    </source>
</evidence>
<feature type="compositionally biased region" description="Polar residues" evidence="1">
    <location>
        <begin position="21"/>
        <end position="49"/>
    </location>
</feature>
<protein>
    <recommendedName>
        <fullName evidence="2">Protein kinase domain-containing protein</fullName>
    </recommendedName>
</protein>
<accession>A0A9W9HPA8</accession>
<name>A0A9W9HPA8_9EURO</name>
<comment type="caution">
    <text evidence="3">The sequence shown here is derived from an EMBL/GenBank/DDBJ whole genome shotgun (WGS) entry which is preliminary data.</text>
</comment>
<dbReference type="GO" id="GO:0004672">
    <property type="term" value="F:protein kinase activity"/>
    <property type="evidence" value="ECO:0007669"/>
    <property type="project" value="InterPro"/>
</dbReference>